<evidence type="ECO:0000313" key="11">
    <source>
        <dbReference type="Proteomes" id="UP000029989"/>
    </source>
</evidence>
<dbReference type="NCBIfam" id="NF008292">
    <property type="entry name" value="PRK11072.1"/>
    <property type="match status" value="1"/>
</dbReference>
<dbReference type="AlphaFoldDB" id="A0A0A0F1P8"/>
<reference evidence="10 11" key="1">
    <citation type="journal article" date="2015" name="Stand. Genomic Sci.">
        <title>Genomic information of the arsenic-resistant bacterium Lysobacter arseniciresistens type strain ZS79(T) and comparison of Lysobacter draft genomes.</title>
        <authorList>
            <person name="Liu L."/>
            <person name="Zhang S."/>
            <person name="Luo M."/>
            <person name="Wang G."/>
        </authorList>
    </citation>
    <scope>NUCLEOTIDE SEQUENCE [LARGE SCALE GENOMIC DNA]</scope>
    <source>
        <strain evidence="10 11">ZS79</strain>
    </source>
</reference>
<dbReference type="InterPro" id="IPR043519">
    <property type="entry name" value="NT_sf"/>
</dbReference>
<proteinExistence type="inferred from homology"/>
<sequence length="952" mass="102965">MNHAPVDSLPADAADPVRHAVERLRASADGGVALSVGDVDRLARLAIASDFAVDTLARQRALFARLLADDGAAALPPPVLEPGNRGDWAALLRRYRTAESTRLVWRDVHGLDDVEATLAGSTALADTCLRLAHDALEAEFAARHGVVRDPDGQPVRLVVFGLGKLGGGELNFSSDVDLVYGYEHDGESDGARPLAAELWFSRLGQQLAKLLDEVTADGFCHRVDLRLRPYGNAGRVAWSFAAMEQYFQHEGRDWERYAWQKARAVAGDLGAGERFLDVLRPFVYRRYLDYGALDGLRAMKAAISAEVARKELADDIKRGPGGIREIEFLVQALQLIRGGREPELRERGLQVALAALVEAHQVEPDAGAALKAAYRFLRRLENRLQMLRDAQVHALPDSATDRARIAVALDHPDWPALRDALDHHRALVSEEFAALLAPRRRPQAADALATYWQALRAAGDASGGDAEVLADAGFTEPREADALLRDFARSPGVRGLSDGTRARLDRVLPALLQGAARSSQPLLALRRLVALLHNILRRSAYLALLDEQPAALARLVEVVGHSALLAERLALHPLLLDELLDSRVGGPLPGRDELVEACVMVASDRDDTEPDDTEAVLNALNEVRQALSFRIAMATRDGRQPAVDSARQLAWLADGVVRRVLALATREVAAAHGRVPGARFAVLGYGSLGGEELGFGSDLDLVFLYDAPADAQSDGARALDASRWFARLAQKVVALLGTPSAAGRLFDVDVRLRPDGAKGLLVSSLASFADYQRNRAWTWEHQALVRARCLAGDAGLCADFGTVRGQTLARERDPAQVRADVSKMRGRMRAELDRSDAAGFDLKQGEGGLVDLEFLLQALVLDHADAHPALLEPRDTPGLVDALQHAGVFDRATAEALHAAHATLLARGLECTLDRRARRVPPDDGIEQARAAIRDAARAHGLDFAGVATANP</sequence>
<dbReference type="Pfam" id="PF08335">
    <property type="entry name" value="GlnD_UR_UTase"/>
    <property type="match status" value="2"/>
</dbReference>
<feature type="region of interest" description="Adenylyl transferase" evidence="7">
    <location>
        <begin position="444"/>
        <end position="952"/>
    </location>
</feature>
<gene>
    <name evidence="7" type="primary">glnE</name>
    <name evidence="10" type="ORF">N799_04430</name>
</gene>
<feature type="region of interest" description="Adenylyl removase" evidence="7">
    <location>
        <begin position="1"/>
        <end position="443"/>
    </location>
</feature>
<comment type="similarity">
    <text evidence="7">Belongs to the GlnE family.</text>
</comment>
<dbReference type="eggNOG" id="COG1391">
    <property type="taxonomic scope" value="Bacteria"/>
</dbReference>
<comment type="cofactor">
    <cofactor evidence="7">
        <name>Mg(2+)</name>
        <dbReference type="ChEBI" id="CHEBI:18420"/>
    </cofactor>
</comment>
<dbReference type="Pfam" id="PF03710">
    <property type="entry name" value="GlnE"/>
    <property type="match status" value="2"/>
</dbReference>
<dbReference type="InterPro" id="IPR023057">
    <property type="entry name" value="GlnE"/>
</dbReference>
<feature type="domain" description="PII-uridylyltransferase/Glutamine-synthetase adenylyltransferase" evidence="9">
    <location>
        <begin position="297"/>
        <end position="435"/>
    </location>
</feature>
<evidence type="ECO:0000313" key="10">
    <source>
        <dbReference type="EMBL" id="KGM56475.1"/>
    </source>
</evidence>
<dbReference type="RefSeq" id="WP_036210761.1">
    <property type="nucleotide sequence ID" value="NZ_AVPT01000013.1"/>
</dbReference>
<evidence type="ECO:0000256" key="6">
    <source>
        <dbReference type="ARBA" id="ARBA00023268"/>
    </source>
</evidence>
<evidence type="ECO:0000259" key="9">
    <source>
        <dbReference type="Pfam" id="PF08335"/>
    </source>
</evidence>
<dbReference type="GO" id="GO:0000287">
    <property type="term" value="F:magnesium ion binding"/>
    <property type="evidence" value="ECO:0007669"/>
    <property type="project" value="UniProtKB-UniRule"/>
</dbReference>
<evidence type="ECO:0000256" key="1">
    <source>
        <dbReference type="ARBA" id="ARBA00022679"/>
    </source>
</evidence>
<dbReference type="InterPro" id="IPR013546">
    <property type="entry name" value="PII_UdlTrfase/GS_AdlTrfase"/>
</dbReference>
<dbReference type="SUPFAM" id="SSF81593">
    <property type="entry name" value="Nucleotidyltransferase substrate binding subunit/domain"/>
    <property type="match status" value="2"/>
</dbReference>
<dbReference type="EC" id="2.7.7.42" evidence="7"/>
<evidence type="ECO:0000256" key="5">
    <source>
        <dbReference type="ARBA" id="ARBA00022842"/>
    </source>
</evidence>
<organism evidence="10 11">
    <name type="scientific">Lysobacter arseniciresistens ZS79</name>
    <dbReference type="NCBI Taxonomy" id="913325"/>
    <lineage>
        <taxon>Bacteria</taxon>
        <taxon>Pseudomonadati</taxon>
        <taxon>Pseudomonadota</taxon>
        <taxon>Gammaproteobacteria</taxon>
        <taxon>Lysobacterales</taxon>
        <taxon>Lysobacteraceae</taxon>
        <taxon>Novilysobacter</taxon>
    </lineage>
</organism>
<dbReference type="GO" id="GO:0000820">
    <property type="term" value="P:regulation of glutamine family amino acid metabolic process"/>
    <property type="evidence" value="ECO:0007669"/>
    <property type="project" value="UniProtKB-UniRule"/>
</dbReference>
<dbReference type="SUPFAM" id="SSF81301">
    <property type="entry name" value="Nucleotidyltransferase"/>
    <property type="match status" value="2"/>
</dbReference>
<comment type="catalytic activity">
    <reaction evidence="7">
        <text>[glutamine synthetase]-L-tyrosine + ATP = [glutamine synthetase]-O(4)-(5'-adenylyl)-L-tyrosine + diphosphate</text>
        <dbReference type="Rhea" id="RHEA:18589"/>
        <dbReference type="Rhea" id="RHEA-COMP:10660"/>
        <dbReference type="Rhea" id="RHEA-COMP:10661"/>
        <dbReference type="ChEBI" id="CHEBI:30616"/>
        <dbReference type="ChEBI" id="CHEBI:33019"/>
        <dbReference type="ChEBI" id="CHEBI:46858"/>
        <dbReference type="ChEBI" id="CHEBI:83624"/>
        <dbReference type="EC" id="2.7.7.42"/>
    </reaction>
</comment>
<dbReference type="CDD" id="cd05401">
    <property type="entry name" value="NT_GlnE_GlnD_like"/>
    <property type="match status" value="2"/>
</dbReference>
<feature type="domain" description="PII-uridylyltransferase/Glutamine-synthetase adenylyltransferase" evidence="9">
    <location>
        <begin position="823"/>
        <end position="906"/>
    </location>
</feature>
<feature type="domain" description="Glutamate-ammonia ligase adenylyltransferase repeated" evidence="8">
    <location>
        <begin position="42"/>
        <end position="276"/>
    </location>
</feature>
<keyword evidence="11" id="KW-1185">Reference proteome</keyword>
<dbReference type="GO" id="GO:0047388">
    <property type="term" value="F:[glutamine synthetase]-adenylyl-L-tyrosine phosphorylase activity"/>
    <property type="evidence" value="ECO:0007669"/>
    <property type="project" value="UniProtKB-EC"/>
</dbReference>
<dbReference type="GO" id="GO:0005829">
    <property type="term" value="C:cytosol"/>
    <property type="evidence" value="ECO:0007669"/>
    <property type="project" value="TreeGrafter"/>
</dbReference>
<evidence type="ECO:0000259" key="8">
    <source>
        <dbReference type="Pfam" id="PF03710"/>
    </source>
</evidence>
<comment type="function">
    <text evidence="7">Involved in the regulation of glutamine synthetase GlnA, a key enzyme in the process to assimilate ammonia. When cellular nitrogen levels are high, the C-terminal adenylyl transferase (AT) inactivates GlnA by covalent transfer of an adenylyl group from ATP to specific tyrosine residue of GlnA, thus reducing its activity. Conversely, when nitrogen levels are low, the N-terminal adenylyl removase (AR) activates GlnA by removing the adenylyl group by phosphorolysis, increasing its activity. The regulatory region of GlnE binds the signal transduction protein PII (GlnB) which indicates the nitrogen status of the cell.</text>
</comment>
<evidence type="ECO:0000256" key="7">
    <source>
        <dbReference type="HAMAP-Rule" id="MF_00802"/>
    </source>
</evidence>
<dbReference type="GO" id="GO:0016874">
    <property type="term" value="F:ligase activity"/>
    <property type="evidence" value="ECO:0007669"/>
    <property type="project" value="UniProtKB-KW"/>
</dbReference>
<name>A0A0A0F1P8_9GAMM</name>
<dbReference type="FunFam" id="1.20.120.330:FF:000005">
    <property type="entry name" value="Bifunctional glutamine synthetase adenylyltransferase/adenylyl-removing enzyme"/>
    <property type="match status" value="1"/>
</dbReference>
<evidence type="ECO:0000256" key="2">
    <source>
        <dbReference type="ARBA" id="ARBA00022695"/>
    </source>
</evidence>
<dbReference type="Gene3D" id="3.30.460.10">
    <property type="entry name" value="Beta Polymerase, domain 2"/>
    <property type="match status" value="2"/>
</dbReference>
<dbReference type="GO" id="GO:0005524">
    <property type="term" value="F:ATP binding"/>
    <property type="evidence" value="ECO:0007669"/>
    <property type="project" value="UniProtKB-UniRule"/>
</dbReference>
<comment type="caution">
    <text evidence="10">The sequence shown here is derived from an EMBL/GenBank/DDBJ whole genome shotgun (WGS) entry which is preliminary data.</text>
</comment>
<dbReference type="PANTHER" id="PTHR30621:SF0">
    <property type="entry name" value="BIFUNCTIONAL GLUTAMINE SYNTHETASE ADENYLYLTRANSFERASE_ADENYLYL-REMOVING ENZYME"/>
    <property type="match status" value="1"/>
</dbReference>
<keyword evidence="3 7" id="KW-0547">Nucleotide-binding</keyword>
<evidence type="ECO:0000256" key="3">
    <source>
        <dbReference type="ARBA" id="ARBA00022741"/>
    </source>
</evidence>
<protein>
    <recommendedName>
        <fullName evidence="7">Bifunctional glutamine synthetase adenylyltransferase/adenylyl-removing enzyme</fullName>
    </recommendedName>
    <alternativeName>
        <fullName evidence="7">ATP:glutamine synthetase adenylyltransferase</fullName>
    </alternativeName>
    <alternativeName>
        <fullName evidence="7">ATase</fullName>
    </alternativeName>
    <domain>
        <recommendedName>
            <fullName evidence="7">Glutamine synthetase adenylyl-L-tyrosine phosphorylase</fullName>
            <ecNumber evidence="7">2.7.7.89</ecNumber>
        </recommendedName>
        <alternativeName>
            <fullName evidence="7">Adenylyl removase</fullName>
            <shortName evidence="7">AR</shortName>
            <shortName evidence="7">AT-N</shortName>
        </alternativeName>
    </domain>
    <domain>
        <recommendedName>
            <fullName evidence="7">Glutamine synthetase adenylyl transferase</fullName>
            <ecNumber evidence="7">2.7.7.42</ecNumber>
        </recommendedName>
        <alternativeName>
            <fullName evidence="7">Adenylyl transferase</fullName>
            <shortName evidence="7">AT</shortName>
            <shortName evidence="7">AT-C</shortName>
        </alternativeName>
    </domain>
</protein>
<keyword evidence="1 7" id="KW-0808">Transferase</keyword>
<keyword evidence="6 7" id="KW-0511">Multifunctional enzyme</keyword>
<keyword evidence="5 7" id="KW-0460">Magnesium</keyword>
<dbReference type="Gene3D" id="1.20.120.330">
    <property type="entry name" value="Nucleotidyltransferases domain 2"/>
    <property type="match status" value="2"/>
</dbReference>
<dbReference type="FunFam" id="3.30.460.10:FF:000009">
    <property type="entry name" value="Bifunctional glutamine synthetase adenylyltransferase/adenylyl-removing enzyme"/>
    <property type="match status" value="1"/>
</dbReference>
<dbReference type="EC" id="2.7.7.89" evidence="7"/>
<keyword evidence="2 7" id="KW-0548">Nucleotidyltransferase</keyword>
<dbReference type="Proteomes" id="UP000029989">
    <property type="component" value="Unassembled WGS sequence"/>
</dbReference>
<dbReference type="PANTHER" id="PTHR30621">
    <property type="entry name" value="GLUTAMINE SYNTHETASE ADENYLYLTRANSFERASE"/>
    <property type="match status" value="1"/>
</dbReference>
<feature type="domain" description="Glutamate-ammonia ligase adenylyltransferase repeated" evidence="8">
    <location>
        <begin position="553"/>
        <end position="800"/>
    </location>
</feature>
<comment type="catalytic activity">
    <reaction evidence="7">
        <text>[glutamine synthetase]-O(4)-(5'-adenylyl)-L-tyrosine + phosphate = [glutamine synthetase]-L-tyrosine + ADP</text>
        <dbReference type="Rhea" id="RHEA:43716"/>
        <dbReference type="Rhea" id="RHEA-COMP:10660"/>
        <dbReference type="Rhea" id="RHEA-COMP:10661"/>
        <dbReference type="ChEBI" id="CHEBI:43474"/>
        <dbReference type="ChEBI" id="CHEBI:46858"/>
        <dbReference type="ChEBI" id="CHEBI:83624"/>
        <dbReference type="ChEBI" id="CHEBI:456216"/>
        <dbReference type="EC" id="2.7.7.89"/>
    </reaction>
</comment>
<dbReference type="OrthoDB" id="9759366at2"/>
<dbReference type="Gene3D" id="1.20.120.1510">
    <property type="match status" value="1"/>
</dbReference>
<keyword evidence="10" id="KW-0436">Ligase</keyword>
<accession>A0A0A0F1P8</accession>
<keyword evidence="4 7" id="KW-0067">ATP-binding</keyword>
<evidence type="ECO:0000256" key="4">
    <source>
        <dbReference type="ARBA" id="ARBA00022840"/>
    </source>
</evidence>
<dbReference type="InterPro" id="IPR005190">
    <property type="entry name" value="GlnE_rpt_dom"/>
</dbReference>
<dbReference type="GO" id="GO:0008882">
    <property type="term" value="F:[glutamate-ammonia-ligase] adenylyltransferase activity"/>
    <property type="evidence" value="ECO:0007669"/>
    <property type="project" value="UniProtKB-UniRule"/>
</dbReference>
<dbReference type="EMBL" id="AVPT01000013">
    <property type="protein sequence ID" value="KGM56475.1"/>
    <property type="molecule type" value="Genomic_DNA"/>
</dbReference>
<dbReference type="HAMAP" id="MF_00802">
    <property type="entry name" value="GlnE"/>
    <property type="match status" value="1"/>
</dbReference>
<dbReference type="STRING" id="913325.N799_04430"/>